<sequence>MDLLLAHPAIDREKIVPGVYMVDNQNGDGRMSELPVRFISRARSLRSSPTRLASVAGFSGVLVWPNDLLEDNMSADDTPVHEDMEKIVSLVVVLVCCRH</sequence>
<name>A0A176VYX5_MARPO</name>
<proteinExistence type="predicted"/>
<dbReference type="EMBL" id="LVLJ01002271">
    <property type="protein sequence ID" value="OAE25998.1"/>
    <property type="molecule type" value="Genomic_DNA"/>
</dbReference>
<gene>
    <name evidence="1" type="ORF">AXG93_1712s1780</name>
</gene>
<organism evidence="1 2">
    <name type="scientific">Marchantia polymorpha subsp. ruderalis</name>
    <dbReference type="NCBI Taxonomy" id="1480154"/>
    <lineage>
        <taxon>Eukaryota</taxon>
        <taxon>Viridiplantae</taxon>
        <taxon>Streptophyta</taxon>
        <taxon>Embryophyta</taxon>
        <taxon>Marchantiophyta</taxon>
        <taxon>Marchantiopsida</taxon>
        <taxon>Marchantiidae</taxon>
        <taxon>Marchantiales</taxon>
        <taxon>Marchantiaceae</taxon>
        <taxon>Marchantia</taxon>
    </lineage>
</organism>
<keyword evidence="2" id="KW-1185">Reference proteome</keyword>
<comment type="caution">
    <text evidence="1">The sequence shown here is derived from an EMBL/GenBank/DDBJ whole genome shotgun (WGS) entry which is preliminary data.</text>
</comment>
<dbReference type="AlphaFoldDB" id="A0A176VYX5"/>
<dbReference type="Proteomes" id="UP000077202">
    <property type="component" value="Unassembled WGS sequence"/>
</dbReference>
<evidence type="ECO:0000313" key="2">
    <source>
        <dbReference type="Proteomes" id="UP000077202"/>
    </source>
</evidence>
<reference evidence="1" key="1">
    <citation type="submission" date="2016-03" db="EMBL/GenBank/DDBJ databases">
        <title>Mechanisms controlling the formation of the plant cell surface in tip-growing cells are functionally conserved among land plants.</title>
        <authorList>
            <person name="Honkanen S."/>
            <person name="Jones V.A."/>
            <person name="Morieri G."/>
            <person name="Champion C."/>
            <person name="Hetherington A.J."/>
            <person name="Kelly S."/>
            <person name="Saint-Marcoux D."/>
            <person name="Proust H."/>
            <person name="Prescott H."/>
            <person name="Dolan L."/>
        </authorList>
    </citation>
    <scope>NUCLEOTIDE SEQUENCE [LARGE SCALE GENOMIC DNA]</scope>
    <source>
        <tissue evidence="1">Whole gametophyte</tissue>
    </source>
</reference>
<evidence type="ECO:0000313" key="1">
    <source>
        <dbReference type="EMBL" id="OAE25998.1"/>
    </source>
</evidence>
<accession>A0A176VYX5</accession>
<protein>
    <submittedName>
        <fullName evidence="1">Uncharacterized protein</fullName>
    </submittedName>
</protein>